<dbReference type="PROSITE" id="PS00028">
    <property type="entry name" value="ZINC_FINGER_C2H2_1"/>
    <property type="match status" value="2"/>
</dbReference>
<name>A0AAD6XTR5_9AGAR</name>
<evidence type="ECO:0000256" key="1">
    <source>
        <dbReference type="PROSITE-ProRule" id="PRU00042"/>
    </source>
</evidence>
<keyword evidence="1" id="KW-0862">Zinc</keyword>
<gene>
    <name evidence="4" type="ORF">B0H15DRAFT_931356</name>
</gene>
<feature type="region of interest" description="Disordered" evidence="2">
    <location>
        <begin position="103"/>
        <end position="145"/>
    </location>
</feature>
<feature type="domain" description="C2H2-type" evidence="3">
    <location>
        <begin position="248"/>
        <end position="272"/>
    </location>
</feature>
<keyword evidence="5" id="KW-1185">Reference proteome</keyword>
<dbReference type="PROSITE" id="PS50157">
    <property type="entry name" value="ZINC_FINGER_C2H2_2"/>
    <property type="match status" value="1"/>
</dbReference>
<proteinExistence type="predicted"/>
<feature type="compositionally biased region" description="Low complexity" evidence="2">
    <location>
        <begin position="194"/>
        <end position="234"/>
    </location>
</feature>
<dbReference type="Proteomes" id="UP001222325">
    <property type="component" value="Unassembled WGS sequence"/>
</dbReference>
<keyword evidence="1" id="KW-0863">Zinc-finger</keyword>
<feature type="compositionally biased region" description="Polar residues" evidence="2">
    <location>
        <begin position="245"/>
        <end position="257"/>
    </location>
</feature>
<comment type="caution">
    <text evidence="4">The sequence shown here is derived from an EMBL/GenBank/DDBJ whole genome shotgun (WGS) entry which is preliminary data.</text>
</comment>
<evidence type="ECO:0000313" key="5">
    <source>
        <dbReference type="Proteomes" id="UP001222325"/>
    </source>
</evidence>
<evidence type="ECO:0000256" key="2">
    <source>
        <dbReference type="SAM" id="MobiDB-lite"/>
    </source>
</evidence>
<feature type="region of interest" description="Disordered" evidence="2">
    <location>
        <begin position="191"/>
        <end position="257"/>
    </location>
</feature>
<reference evidence="4" key="1">
    <citation type="submission" date="2023-03" db="EMBL/GenBank/DDBJ databases">
        <title>Massive genome expansion in bonnet fungi (Mycena s.s.) driven by repeated elements and novel gene families across ecological guilds.</title>
        <authorList>
            <consortium name="Lawrence Berkeley National Laboratory"/>
            <person name="Harder C.B."/>
            <person name="Miyauchi S."/>
            <person name="Viragh M."/>
            <person name="Kuo A."/>
            <person name="Thoen E."/>
            <person name="Andreopoulos B."/>
            <person name="Lu D."/>
            <person name="Skrede I."/>
            <person name="Drula E."/>
            <person name="Henrissat B."/>
            <person name="Morin E."/>
            <person name="Kohler A."/>
            <person name="Barry K."/>
            <person name="LaButti K."/>
            <person name="Morin E."/>
            <person name="Salamov A."/>
            <person name="Lipzen A."/>
            <person name="Mereny Z."/>
            <person name="Hegedus B."/>
            <person name="Baldrian P."/>
            <person name="Stursova M."/>
            <person name="Weitz H."/>
            <person name="Taylor A."/>
            <person name="Grigoriev I.V."/>
            <person name="Nagy L.G."/>
            <person name="Martin F."/>
            <person name="Kauserud H."/>
        </authorList>
    </citation>
    <scope>NUCLEOTIDE SEQUENCE</scope>
    <source>
        <strain evidence="4">CBHHK173m</strain>
    </source>
</reference>
<dbReference type="AlphaFoldDB" id="A0AAD6XTR5"/>
<dbReference type="EMBL" id="JARJCN010000030">
    <property type="protein sequence ID" value="KAJ7086796.1"/>
    <property type="molecule type" value="Genomic_DNA"/>
</dbReference>
<protein>
    <recommendedName>
        <fullName evidence="3">C2H2-type domain-containing protein</fullName>
    </recommendedName>
</protein>
<evidence type="ECO:0000313" key="4">
    <source>
        <dbReference type="EMBL" id="KAJ7086796.1"/>
    </source>
</evidence>
<dbReference type="Gene3D" id="3.30.160.60">
    <property type="entry name" value="Classic Zinc Finger"/>
    <property type="match status" value="1"/>
</dbReference>
<dbReference type="SMART" id="SM00355">
    <property type="entry name" value="ZnF_C2H2"/>
    <property type="match status" value="2"/>
</dbReference>
<dbReference type="GO" id="GO:0008270">
    <property type="term" value="F:zinc ion binding"/>
    <property type="evidence" value="ECO:0007669"/>
    <property type="project" value="UniProtKB-KW"/>
</dbReference>
<sequence>MAVMLPMETLSSVKVSFKVGLPDGAFTFSMVPLGLDAGEIAEAELGIRLHLDAVCDANEITLTLFTSRHSTSTGYEELQAHQKLLEPFSAASPAEPWIAQSLSDSYRPHTSPDHSSATHAEPEHPEFMSNAQSKPSDMGLHHHGDLSLSFEASGNQYQAQDVSHNFYHEYLFDSASLGFCSRHIDGSQYPRGEFSASSQASQSFASSSPDPESPGASTSTSPSTSPISSFSSPTPTAPRPHGARSRTQQCPEPSCDRQFTSKYTLSKHVTTHEPRPVKFFPCAMGCTMHFSRKHDRLRHEVTQHGRVCEWGCNACLGFFSSEPATLKKHRCRISGALGLQGHASDVQH</sequence>
<accession>A0AAD6XTR5</accession>
<keyword evidence="1" id="KW-0479">Metal-binding</keyword>
<dbReference type="InterPro" id="IPR013087">
    <property type="entry name" value="Znf_C2H2_type"/>
</dbReference>
<evidence type="ECO:0000259" key="3">
    <source>
        <dbReference type="PROSITE" id="PS50157"/>
    </source>
</evidence>
<organism evidence="4 5">
    <name type="scientific">Mycena belliarum</name>
    <dbReference type="NCBI Taxonomy" id="1033014"/>
    <lineage>
        <taxon>Eukaryota</taxon>
        <taxon>Fungi</taxon>
        <taxon>Dikarya</taxon>
        <taxon>Basidiomycota</taxon>
        <taxon>Agaricomycotina</taxon>
        <taxon>Agaricomycetes</taxon>
        <taxon>Agaricomycetidae</taxon>
        <taxon>Agaricales</taxon>
        <taxon>Marasmiineae</taxon>
        <taxon>Mycenaceae</taxon>
        <taxon>Mycena</taxon>
    </lineage>
</organism>